<sequence>MYWIQAFFNGTSVGPIAVNIRSSGPYKGAAANFVIRAINEATAYGKGIKNCESCATITMNSTGIYDSGFPGISQSGYISFSPDDINVLSAKVIMPEAGGATK</sequence>
<dbReference type="Proteomes" id="UP001139290">
    <property type="component" value="Unassembled WGS sequence"/>
</dbReference>
<gene>
    <name evidence="1" type="ORF">LOD26_24280</name>
</gene>
<evidence type="ECO:0000313" key="1">
    <source>
        <dbReference type="EMBL" id="MCO5784401.1"/>
    </source>
</evidence>
<evidence type="ECO:0000313" key="2">
    <source>
        <dbReference type="Proteomes" id="UP001139290"/>
    </source>
</evidence>
<reference evidence="1" key="1">
    <citation type="submission" date="2021-11" db="EMBL/GenBank/DDBJ databases">
        <title>Citrobacter meridianamericanus sp. nov. isolated from soil.</title>
        <authorList>
            <person name="Furlan J.P.R."/>
            <person name="Stehling E.G."/>
        </authorList>
    </citation>
    <scope>NUCLEOTIDE SEQUENCE</scope>
    <source>
        <strain evidence="1">BR102</strain>
    </source>
</reference>
<organism evidence="1 2">
    <name type="scientific">Citrobacter meridianamericanus</name>
    <dbReference type="NCBI Taxonomy" id="2894201"/>
    <lineage>
        <taxon>Bacteria</taxon>
        <taxon>Pseudomonadati</taxon>
        <taxon>Pseudomonadota</taxon>
        <taxon>Gammaproteobacteria</taxon>
        <taxon>Enterobacterales</taxon>
        <taxon>Enterobacteriaceae</taxon>
        <taxon>Citrobacter</taxon>
    </lineage>
</organism>
<name>A0ABT1BG32_9ENTR</name>
<dbReference type="EMBL" id="JAJJVQ010000014">
    <property type="protein sequence ID" value="MCO5784401.1"/>
    <property type="molecule type" value="Genomic_DNA"/>
</dbReference>
<comment type="caution">
    <text evidence="1">The sequence shown here is derived from an EMBL/GenBank/DDBJ whole genome shotgun (WGS) entry which is preliminary data.</text>
</comment>
<protein>
    <submittedName>
        <fullName evidence="1">Uncharacterized protein</fullName>
    </submittedName>
</protein>
<proteinExistence type="predicted"/>
<accession>A0ABT1BG32</accession>
<dbReference type="RefSeq" id="WP_252839030.1">
    <property type="nucleotide sequence ID" value="NZ_JAJJVQ010000014.1"/>
</dbReference>
<keyword evidence="2" id="KW-1185">Reference proteome</keyword>